<dbReference type="InterPro" id="IPR050109">
    <property type="entry name" value="HTH-type_TetR-like_transc_reg"/>
</dbReference>
<dbReference type="PANTHER" id="PTHR30055:SF225">
    <property type="entry name" value="TRANSCRIPTIONAL REGULATORY PROTEIN-RELATED"/>
    <property type="match status" value="1"/>
</dbReference>
<feature type="domain" description="HTH tetR-type" evidence="5">
    <location>
        <begin position="16"/>
        <end position="76"/>
    </location>
</feature>
<dbReference type="InterPro" id="IPR036271">
    <property type="entry name" value="Tet_transcr_reg_TetR-rel_C_sf"/>
</dbReference>
<keyword evidence="1" id="KW-0805">Transcription regulation</keyword>
<evidence type="ECO:0000256" key="4">
    <source>
        <dbReference type="PROSITE-ProRule" id="PRU00335"/>
    </source>
</evidence>
<dbReference type="GO" id="GO:0003700">
    <property type="term" value="F:DNA-binding transcription factor activity"/>
    <property type="evidence" value="ECO:0007669"/>
    <property type="project" value="TreeGrafter"/>
</dbReference>
<sequence length="196" mass="21113">MTPGTDHRSRPRRRGAALEDAIIAAAIDELAEVGYSAMTMDAVARRAGAGKFSLYRRWPGKAELVREAAYRLVGDPVLPPEPSTLREDLLAAFRFMAEQMQGPAGEALRGIVSESLQDAEAPTVADSSRGSSQRVLREILSRAVARGEPVDPEVSPIRMQAPVALIQHRFLAGGGAIDDEFLVSVVDEVAVPLLTR</sequence>
<dbReference type="InterPro" id="IPR009057">
    <property type="entry name" value="Homeodomain-like_sf"/>
</dbReference>
<dbReference type="GO" id="GO:0000976">
    <property type="term" value="F:transcription cis-regulatory region binding"/>
    <property type="evidence" value="ECO:0007669"/>
    <property type="project" value="TreeGrafter"/>
</dbReference>
<proteinExistence type="predicted"/>
<name>A0A7X0FT84_9MICO</name>
<protein>
    <submittedName>
        <fullName evidence="6">AcrR family transcriptional regulator</fullName>
    </submittedName>
</protein>
<dbReference type="Pfam" id="PF00440">
    <property type="entry name" value="TetR_N"/>
    <property type="match status" value="1"/>
</dbReference>
<evidence type="ECO:0000313" key="7">
    <source>
        <dbReference type="Proteomes" id="UP000537775"/>
    </source>
</evidence>
<dbReference type="PROSITE" id="PS50977">
    <property type="entry name" value="HTH_TETR_2"/>
    <property type="match status" value="1"/>
</dbReference>
<accession>A0A7X0FT84</accession>
<evidence type="ECO:0000256" key="3">
    <source>
        <dbReference type="ARBA" id="ARBA00023163"/>
    </source>
</evidence>
<keyword evidence="2 4" id="KW-0238">DNA-binding</keyword>
<dbReference type="Gene3D" id="1.10.10.60">
    <property type="entry name" value="Homeodomain-like"/>
    <property type="match status" value="1"/>
</dbReference>
<evidence type="ECO:0000256" key="2">
    <source>
        <dbReference type="ARBA" id="ARBA00023125"/>
    </source>
</evidence>
<dbReference type="SUPFAM" id="SSF46689">
    <property type="entry name" value="Homeodomain-like"/>
    <property type="match status" value="1"/>
</dbReference>
<evidence type="ECO:0000259" key="5">
    <source>
        <dbReference type="PROSITE" id="PS50977"/>
    </source>
</evidence>
<feature type="DNA-binding region" description="H-T-H motif" evidence="4">
    <location>
        <begin position="39"/>
        <end position="58"/>
    </location>
</feature>
<dbReference type="Proteomes" id="UP000537775">
    <property type="component" value="Unassembled WGS sequence"/>
</dbReference>
<dbReference type="EMBL" id="JACHML010000001">
    <property type="protein sequence ID" value="MBB6392737.1"/>
    <property type="molecule type" value="Genomic_DNA"/>
</dbReference>
<keyword evidence="3" id="KW-0804">Transcription</keyword>
<dbReference type="AlphaFoldDB" id="A0A7X0FT84"/>
<organism evidence="6 7">
    <name type="scientific">Microbacterium thalassium</name>
    <dbReference type="NCBI Taxonomy" id="362649"/>
    <lineage>
        <taxon>Bacteria</taxon>
        <taxon>Bacillati</taxon>
        <taxon>Actinomycetota</taxon>
        <taxon>Actinomycetes</taxon>
        <taxon>Micrococcales</taxon>
        <taxon>Microbacteriaceae</taxon>
        <taxon>Microbacterium</taxon>
    </lineage>
</organism>
<dbReference type="InterPro" id="IPR011075">
    <property type="entry name" value="TetR_C"/>
</dbReference>
<dbReference type="RefSeq" id="WP_184751775.1">
    <property type="nucleotide sequence ID" value="NZ_BAAAJR010000001.1"/>
</dbReference>
<dbReference type="SUPFAM" id="SSF48498">
    <property type="entry name" value="Tetracyclin repressor-like, C-terminal domain"/>
    <property type="match status" value="1"/>
</dbReference>
<evidence type="ECO:0000256" key="1">
    <source>
        <dbReference type="ARBA" id="ARBA00023015"/>
    </source>
</evidence>
<dbReference type="InterPro" id="IPR001647">
    <property type="entry name" value="HTH_TetR"/>
</dbReference>
<dbReference type="PANTHER" id="PTHR30055">
    <property type="entry name" value="HTH-TYPE TRANSCRIPTIONAL REGULATOR RUTR"/>
    <property type="match status" value="1"/>
</dbReference>
<reference evidence="6 7" key="1">
    <citation type="submission" date="2020-08" db="EMBL/GenBank/DDBJ databases">
        <title>Sequencing the genomes of 1000 actinobacteria strains.</title>
        <authorList>
            <person name="Klenk H.-P."/>
        </authorList>
    </citation>
    <scope>NUCLEOTIDE SEQUENCE [LARGE SCALE GENOMIC DNA]</scope>
    <source>
        <strain evidence="6 7">DSM 12511</strain>
    </source>
</reference>
<gene>
    <name evidence="6" type="ORF">HD594_003050</name>
</gene>
<evidence type="ECO:0000313" key="6">
    <source>
        <dbReference type="EMBL" id="MBB6392737.1"/>
    </source>
</evidence>
<dbReference type="PRINTS" id="PR00455">
    <property type="entry name" value="HTHTETR"/>
</dbReference>
<dbReference type="Pfam" id="PF16859">
    <property type="entry name" value="TetR_C_11"/>
    <property type="match status" value="1"/>
</dbReference>
<keyword evidence="7" id="KW-1185">Reference proteome</keyword>
<dbReference type="Gene3D" id="1.10.357.10">
    <property type="entry name" value="Tetracycline Repressor, domain 2"/>
    <property type="match status" value="1"/>
</dbReference>
<comment type="caution">
    <text evidence="6">The sequence shown here is derived from an EMBL/GenBank/DDBJ whole genome shotgun (WGS) entry which is preliminary data.</text>
</comment>